<dbReference type="Gene3D" id="3.30.160.60">
    <property type="entry name" value="Classic Zinc Finger"/>
    <property type="match status" value="1"/>
</dbReference>
<dbReference type="GO" id="GO:0006400">
    <property type="term" value="P:tRNA modification"/>
    <property type="evidence" value="ECO:0007669"/>
    <property type="project" value="TreeGrafter"/>
</dbReference>
<keyword evidence="4 6" id="KW-0067">ATP-binding</keyword>
<sequence length="509" mass="56835">MMATMRPLIAICGTTGVGKSKLAIELALALSHPSSSHPWRGARIINADAMQVYAGMDVITNKVPESEMQGIEHSLMSFKKPGEQYVVGQWVQDAMKIIDETHSRNQIPIVVGGTSYWIQHLMFSDRLASDEVDLGSVTASESLAKSLSSLPSELLEIYNTLPEHASDALDPPAALQLHTLLSALDPTVAARWHWRDTRKVLRSLRIMKGTGRKPSEIIAEQSETLSSPRYRTLCFWLYADTPVLHQRLNSRVDDMIKQGLLDEISSLRRIACPSGLPETADNVTADYTLGIYQSIGYKEFHGYMSVPQPSKKLFDEAVDQMKSSTRRYAKRQVSWLRNKLLPAVYAANTEANNKPPTPTYLLDATELGDKWENNVLDLGERITQAFLSQDELPDPKSLSDVARQMLTIEAKPTNPAAVLNSRRKAICPVCTVDDAQPVMIEEGREWDLHETSRTHKKLVARAQRIASGVQWQPRREKTTVSDEDEDRMPSETDGLTDALDNLRLSPPIP</sequence>
<keyword evidence="9" id="KW-1185">Reference proteome</keyword>
<evidence type="ECO:0000256" key="6">
    <source>
        <dbReference type="RuleBase" id="RU003785"/>
    </source>
</evidence>
<dbReference type="OrthoDB" id="775260at2759"/>
<dbReference type="SUPFAM" id="SSF52540">
    <property type="entry name" value="P-loop containing nucleoside triphosphate hydrolases"/>
    <property type="match status" value="1"/>
</dbReference>
<dbReference type="STRING" id="436010.A0A166SXB8"/>
<comment type="catalytic activity">
    <reaction evidence="5">
        <text>adenosine(37) in tRNA + dimethylallyl diphosphate = N(6)-dimethylallyladenosine(37) in tRNA + diphosphate</text>
        <dbReference type="Rhea" id="RHEA:26482"/>
        <dbReference type="Rhea" id="RHEA-COMP:10162"/>
        <dbReference type="Rhea" id="RHEA-COMP:10375"/>
        <dbReference type="ChEBI" id="CHEBI:33019"/>
        <dbReference type="ChEBI" id="CHEBI:57623"/>
        <dbReference type="ChEBI" id="CHEBI:74411"/>
        <dbReference type="ChEBI" id="CHEBI:74415"/>
        <dbReference type="EC" id="2.5.1.75"/>
    </reaction>
</comment>
<dbReference type="InterPro" id="IPR039657">
    <property type="entry name" value="Dimethylallyltransferase"/>
</dbReference>
<dbReference type="GO" id="GO:0005524">
    <property type="term" value="F:ATP binding"/>
    <property type="evidence" value="ECO:0007669"/>
    <property type="project" value="UniProtKB-KW"/>
</dbReference>
<dbReference type="Pfam" id="PF01715">
    <property type="entry name" value="IPPT"/>
    <property type="match status" value="1"/>
</dbReference>
<dbReference type="HAMAP" id="MF_00185">
    <property type="entry name" value="IPP_trans"/>
    <property type="match status" value="1"/>
</dbReference>
<evidence type="ECO:0000256" key="1">
    <source>
        <dbReference type="ARBA" id="ARBA00005842"/>
    </source>
</evidence>
<comment type="similarity">
    <text evidence="1 6">Belongs to the IPP transferase family.</text>
</comment>
<dbReference type="Gene3D" id="3.40.50.300">
    <property type="entry name" value="P-loop containing nucleotide triphosphate hydrolases"/>
    <property type="match status" value="1"/>
</dbReference>
<name>A0A166SXB8_9AGAM</name>
<dbReference type="EC" id="2.5.1.75" evidence="5"/>
<evidence type="ECO:0000256" key="2">
    <source>
        <dbReference type="ARBA" id="ARBA00022679"/>
    </source>
</evidence>
<dbReference type="EMBL" id="KV417496">
    <property type="protein sequence ID" value="KZP29943.1"/>
    <property type="molecule type" value="Genomic_DNA"/>
</dbReference>
<keyword evidence="3 6" id="KW-0547">Nucleotide-binding</keyword>
<dbReference type="Gene3D" id="1.10.20.140">
    <property type="match status" value="1"/>
</dbReference>
<evidence type="ECO:0000256" key="5">
    <source>
        <dbReference type="RuleBase" id="RU003783"/>
    </source>
</evidence>
<keyword evidence="2 6" id="KW-0808">Transferase</keyword>
<proteinExistence type="inferred from homology"/>
<keyword evidence="5" id="KW-0819">tRNA processing</keyword>
<dbReference type="NCBIfam" id="TIGR00174">
    <property type="entry name" value="miaA"/>
    <property type="match status" value="1"/>
</dbReference>
<dbReference type="GO" id="GO:0005739">
    <property type="term" value="C:mitochondrion"/>
    <property type="evidence" value="ECO:0007669"/>
    <property type="project" value="TreeGrafter"/>
</dbReference>
<evidence type="ECO:0000256" key="3">
    <source>
        <dbReference type="ARBA" id="ARBA00022741"/>
    </source>
</evidence>
<dbReference type="InterPro" id="IPR018022">
    <property type="entry name" value="IPT"/>
</dbReference>
<organism evidence="8 9">
    <name type="scientific">Athelia psychrophila</name>
    <dbReference type="NCBI Taxonomy" id="1759441"/>
    <lineage>
        <taxon>Eukaryota</taxon>
        <taxon>Fungi</taxon>
        <taxon>Dikarya</taxon>
        <taxon>Basidiomycota</taxon>
        <taxon>Agaricomycotina</taxon>
        <taxon>Agaricomycetes</taxon>
        <taxon>Agaricomycetidae</taxon>
        <taxon>Atheliales</taxon>
        <taxon>Atheliaceae</taxon>
        <taxon>Athelia</taxon>
    </lineage>
</organism>
<feature type="region of interest" description="Disordered" evidence="7">
    <location>
        <begin position="469"/>
        <end position="509"/>
    </location>
</feature>
<gene>
    <name evidence="8" type="ORF">FIBSPDRAFT_1038639</name>
</gene>
<dbReference type="Proteomes" id="UP000076532">
    <property type="component" value="Unassembled WGS sequence"/>
</dbReference>
<dbReference type="PANTHER" id="PTHR11088">
    <property type="entry name" value="TRNA DIMETHYLALLYLTRANSFERASE"/>
    <property type="match status" value="1"/>
</dbReference>
<protein>
    <recommendedName>
        <fullName evidence="5">tRNA dimethylallyltransferase</fullName>
        <ecNumber evidence="5">2.5.1.75</ecNumber>
    </recommendedName>
</protein>
<reference evidence="8 9" key="1">
    <citation type="journal article" date="2016" name="Mol. Biol. Evol.">
        <title>Comparative Genomics of Early-Diverging Mushroom-Forming Fungi Provides Insights into the Origins of Lignocellulose Decay Capabilities.</title>
        <authorList>
            <person name="Nagy L.G."/>
            <person name="Riley R."/>
            <person name="Tritt A."/>
            <person name="Adam C."/>
            <person name="Daum C."/>
            <person name="Floudas D."/>
            <person name="Sun H."/>
            <person name="Yadav J.S."/>
            <person name="Pangilinan J."/>
            <person name="Larsson K.H."/>
            <person name="Matsuura K."/>
            <person name="Barry K."/>
            <person name="Labutti K."/>
            <person name="Kuo R."/>
            <person name="Ohm R.A."/>
            <person name="Bhattacharya S.S."/>
            <person name="Shirouzu T."/>
            <person name="Yoshinaga Y."/>
            <person name="Martin F.M."/>
            <person name="Grigoriev I.V."/>
            <person name="Hibbett D.S."/>
        </authorList>
    </citation>
    <scope>NUCLEOTIDE SEQUENCE [LARGE SCALE GENOMIC DNA]</scope>
    <source>
        <strain evidence="8 9">CBS 109695</strain>
    </source>
</reference>
<evidence type="ECO:0000313" key="9">
    <source>
        <dbReference type="Proteomes" id="UP000076532"/>
    </source>
</evidence>
<dbReference type="GO" id="GO:0052381">
    <property type="term" value="F:tRNA dimethylallyltransferase activity"/>
    <property type="evidence" value="ECO:0007669"/>
    <property type="project" value="UniProtKB-EC"/>
</dbReference>
<evidence type="ECO:0000256" key="7">
    <source>
        <dbReference type="SAM" id="MobiDB-lite"/>
    </source>
</evidence>
<evidence type="ECO:0000313" key="8">
    <source>
        <dbReference type="EMBL" id="KZP29943.1"/>
    </source>
</evidence>
<dbReference type="InterPro" id="IPR027417">
    <property type="entry name" value="P-loop_NTPase"/>
</dbReference>
<dbReference type="PANTHER" id="PTHR11088:SF89">
    <property type="entry name" value="TRNA DIMETHYLALLYLTRANSFERASE"/>
    <property type="match status" value="1"/>
</dbReference>
<accession>A0A166SXB8</accession>
<dbReference type="AlphaFoldDB" id="A0A166SXB8"/>
<evidence type="ECO:0000256" key="4">
    <source>
        <dbReference type="ARBA" id="ARBA00022840"/>
    </source>
</evidence>